<reference evidence="6 7" key="1">
    <citation type="submission" date="2019-03" db="EMBL/GenBank/DDBJ databases">
        <title>Genomic Encyclopedia of Type Strains, Phase IV (KMG-IV): sequencing the most valuable type-strain genomes for metagenomic binning, comparative biology and taxonomic classification.</title>
        <authorList>
            <person name="Goeker M."/>
        </authorList>
    </citation>
    <scope>NUCLEOTIDE SEQUENCE [LARGE SCALE GENOMIC DNA]</scope>
    <source>
        <strain evidence="6 7">DSM 11901</strain>
    </source>
</reference>
<keyword evidence="2 4" id="KW-0732">Signal</keyword>
<dbReference type="NCBIfam" id="TIGR03170">
    <property type="entry name" value="flgA_cterm"/>
    <property type="match status" value="1"/>
</dbReference>
<evidence type="ECO:0000313" key="6">
    <source>
        <dbReference type="EMBL" id="TDP83661.1"/>
    </source>
</evidence>
<protein>
    <recommendedName>
        <fullName evidence="4">Flagella basal body P-ring formation protein FlgA</fullName>
    </recommendedName>
</protein>
<dbReference type="EMBL" id="SNXW01000004">
    <property type="protein sequence ID" value="TDP83661.1"/>
    <property type="molecule type" value="Genomic_DNA"/>
</dbReference>
<keyword evidence="6" id="KW-0969">Cilium</keyword>
<keyword evidence="3 4" id="KW-0574">Periplasm</keyword>
<evidence type="ECO:0000256" key="2">
    <source>
        <dbReference type="ARBA" id="ARBA00022729"/>
    </source>
</evidence>
<dbReference type="InterPro" id="IPR041231">
    <property type="entry name" value="FlgA_N"/>
</dbReference>
<dbReference type="Pfam" id="PF17656">
    <property type="entry name" value="ChapFlgA_N"/>
    <property type="match status" value="1"/>
</dbReference>
<name>A0A4R6RBX7_9BURK</name>
<evidence type="ECO:0000259" key="5">
    <source>
        <dbReference type="SMART" id="SM00858"/>
    </source>
</evidence>
<dbReference type="PANTHER" id="PTHR36307:SF1">
    <property type="entry name" value="FLAGELLA BASAL BODY P-RING FORMATION PROTEIN FLGA"/>
    <property type="match status" value="1"/>
</dbReference>
<dbReference type="RefSeq" id="WP_243738595.1">
    <property type="nucleotide sequence ID" value="NZ_JBASTO010000342.1"/>
</dbReference>
<dbReference type="SMART" id="SM00858">
    <property type="entry name" value="SAF"/>
    <property type="match status" value="1"/>
</dbReference>
<accession>A0A4R6RBX7</accession>
<organism evidence="6 7">
    <name type="scientific">Aquabacterium commune</name>
    <dbReference type="NCBI Taxonomy" id="70586"/>
    <lineage>
        <taxon>Bacteria</taxon>
        <taxon>Pseudomonadati</taxon>
        <taxon>Pseudomonadota</taxon>
        <taxon>Betaproteobacteria</taxon>
        <taxon>Burkholderiales</taxon>
        <taxon>Aquabacterium</taxon>
    </lineage>
</organism>
<keyword evidence="6" id="KW-0966">Cell projection</keyword>
<sequence length="246" mass="26242">MDTLDSPHPLMLALLLGLAPMAAGAQAAASGADALQSQVEGLLKQQNLPQASAGDGNQRQPWRVEVTLGQLDPRLKLAPCDKVKAYLPDNAQLWGKTRVGLRCEQGPVRWNVYWPVTVKVWGKALVAAVPLRPGNTVAQADVVVGEVDLAASGSPALVRVADIVGRTVVRPLEAGQSVRQDDVKSRRWFAIGDPVRLNVRGEGFLVASEGVALSPGDEGRCVRVRMDNGRVLCGQPVGERLVEVTL</sequence>
<keyword evidence="6" id="KW-0282">Flagellum</keyword>
<proteinExistence type="inferred from homology"/>
<comment type="caution">
    <text evidence="6">The sequence shown here is derived from an EMBL/GenBank/DDBJ whole genome shotgun (WGS) entry which is preliminary data.</text>
</comment>
<evidence type="ECO:0000256" key="1">
    <source>
        <dbReference type="ARBA" id="ARBA00004418"/>
    </source>
</evidence>
<feature type="chain" id="PRO_5020898044" description="Flagella basal body P-ring formation protein FlgA" evidence="4">
    <location>
        <begin position="28"/>
        <end position="246"/>
    </location>
</feature>
<comment type="similarity">
    <text evidence="4">Belongs to the FlgA family.</text>
</comment>
<dbReference type="Gene3D" id="2.30.30.760">
    <property type="match status" value="1"/>
</dbReference>
<dbReference type="InterPro" id="IPR013974">
    <property type="entry name" value="SAF"/>
</dbReference>
<keyword evidence="7" id="KW-1185">Reference proteome</keyword>
<dbReference type="InterPro" id="IPR017585">
    <property type="entry name" value="SAF_FlgA"/>
</dbReference>
<dbReference type="AlphaFoldDB" id="A0A4R6RBX7"/>
<dbReference type="InterPro" id="IPR039246">
    <property type="entry name" value="Flagellar_FlgA"/>
</dbReference>
<comment type="subcellular location">
    <subcellularLocation>
        <location evidence="1 4">Periplasm</location>
    </subcellularLocation>
</comment>
<dbReference type="GO" id="GO:0042597">
    <property type="term" value="C:periplasmic space"/>
    <property type="evidence" value="ECO:0007669"/>
    <property type="project" value="UniProtKB-SubCell"/>
</dbReference>
<evidence type="ECO:0000313" key="7">
    <source>
        <dbReference type="Proteomes" id="UP000294593"/>
    </source>
</evidence>
<feature type="domain" description="SAF" evidence="5">
    <location>
        <begin position="122"/>
        <end position="184"/>
    </location>
</feature>
<evidence type="ECO:0000256" key="4">
    <source>
        <dbReference type="RuleBase" id="RU362063"/>
    </source>
</evidence>
<feature type="signal peptide" evidence="4">
    <location>
        <begin position="1"/>
        <end position="27"/>
    </location>
</feature>
<keyword evidence="4" id="KW-1005">Bacterial flagellum biogenesis</keyword>
<dbReference type="Proteomes" id="UP000294593">
    <property type="component" value="Unassembled WGS sequence"/>
</dbReference>
<dbReference type="PANTHER" id="PTHR36307">
    <property type="entry name" value="FLAGELLA BASAL BODY P-RING FORMATION PROTEIN FLGA"/>
    <property type="match status" value="1"/>
</dbReference>
<dbReference type="CDD" id="cd11614">
    <property type="entry name" value="SAF_CpaB_FlgA_like"/>
    <property type="match status" value="1"/>
</dbReference>
<evidence type="ECO:0000256" key="3">
    <source>
        <dbReference type="ARBA" id="ARBA00022764"/>
    </source>
</evidence>
<comment type="function">
    <text evidence="4">Involved in the assembly process of the P-ring formation. It may associate with FlgF on the rod constituting a structure essential for the P-ring assembly or may act as a modulator protein for the P-ring assembly.</text>
</comment>
<gene>
    <name evidence="6" type="ORF">EV672_10439</name>
</gene>
<dbReference type="GO" id="GO:0044780">
    <property type="term" value="P:bacterial-type flagellum assembly"/>
    <property type="evidence" value="ECO:0007669"/>
    <property type="project" value="InterPro"/>
</dbReference>
<dbReference type="Pfam" id="PF13144">
    <property type="entry name" value="ChapFlgA"/>
    <property type="match status" value="1"/>
</dbReference>